<reference evidence="2" key="1">
    <citation type="submission" date="2022-03" db="EMBL/GenBank/DDBJ databases">
        <title>Genomic Encyclopedia of Type Strains, Phase III (KMG-III): the genomes of soil and plant-associated and newly described type strains.</title>
        <authorList>
            <person name="Whitman W."/>
        </authorList>
    </citation>
    <scope>NUCLEOTIDE SEQUENCE</scope>
    <source>
        <strain evidence="2">ANL 6-2</strain>
    </source>
</reference>
<feature type="chain" id="PRO_5041933907" evidence="1">
    <location>
        <begin position="24"/>
        <end position="490"/>
    </location>
</feature>
<dbReference type="EMBL" id="JALJXV010000008">
    <property type="protein sequence ID" value="MCP1676063.1"/>
    <property type="molecule type" value="Genomic_DNA"/>
</dbReference>
<comment type="caution">
    <text evidence="2">The sequence shown here is derived from an EMBL/GenBank/DDBJ whole genome shotgun (WGS) entry which is preliminary data.</text>
</comment>
<evidence type="ECO:0000256" key="1">
    <source>
        <dbReference type="SAM" id="SignalP"/>
    </source>
</evidence>
<proteinExistence type="predicted"/>
<name>A0AAE3G7X5_9GAMM</name>
<dbReference type="PROSITE" id="PS51257">
    <property type="entry name" value="PROKAR_LIPOPROTEIN"/>
    <property type="match status" value="1"/>
</dbReference>
<keyword evidence="3" id="KW-1185">Reference proteome</keyword>
<keyword evidence="1" id="KW-0732">Signal</keyword>
<dbReference type="AlphaFoldDB" id="A0AAE3G7X5"/>
<feature type="signal peptide" evidence="1">
    <location>
        <begin position="1"/>
        <end position="23"/>
    </location>
</feature>
<accession>A0AAE3G7X5</accession>
<gene>
    <name evidence="2" type="ORF">J2T57_003222</name>
</gene>
<protein>
    <submittedName>
        <fullName evidence="2">Uncharacterized protein</fullName>
    </submittedName>
</protein>
<evidence type="ECO:0000313" key="3">
    <source>
        <dbReference type="Proteomes" id="UP001205843"/>
    </source>
</evidence>
<organism evidence="2 3">
    <name type="scientific">Natronocella acetinitrilica</name>
    <dbReference type="NCBI Taxonomy" id="414046"/>
    <lineage>
        <taxon>Bacteria</taxon>
        <taxon>Pseudomonadati</taxon>
        <taxon>Pseudomonadota</taxon>
        <taxon>Gammaproteobacteria</taxon>
        <taxon>Chromatiales</taxon>
        <taxon>Ectothiorhodospiraceae</taxon>
        <taxon>Natronocella</taxon>
    </lineage>
</organism>
<dbReference type="RefSeq" id="WP_253480701.1">
    <property type="nucleotide sequence ID" value="NZ_JALJXV010000008.1"/>
</dbReference>
<sequence length="490" mass="53882">MNQKHVIRLFPLLGAVCLLAACAARPVAPPVAADDDPALAACERLYTAVESAVATAGAEDGSGGAVPGAPWLRSDRWLAAQGEAADHDAWLQALREREVHARLSEYVNLGHREREALREQTGEGDVISTLLECGERLANATEHDDAARAQLVSAAQIPDEYITWHRWAGVYPLTRFGILAGVRVWQNRVPENFDNHVHGEPAPVRYVPAATTQTDVRRATEALAAAPRDGLGRLEPDAMAAELLFAVHAPVIEAEADEPWNRIGTPFWESAGRPNVLTGAPRVYTYLDHARYNGAALPRLNYTFWFSSRPKAHVLDILGGRLDGMTVRITLSEQGMPVHLETMHNCGCYQQHYLLGEAEARADHGYAERPLVLDGPALPGEGERWVVRLQDRSHYVAAIGSSDDVNTGREYALAPYRDLTRLRGPDGGYQSLFRPDGMVDGTSRDERALFWVSGVPDAGAMRQHGRHATAFVGRRQFDDADMLERIIRLP</sequence>
<evidence type="ECO:0000313" key="2">
    <source>
        <dbReference type="EMBL" id="MCP1676063.1"/>
    </source>
</evidence>
<dbReference type="Proteomes" id="UP001205843">
    <property type="component" value="Unassembled WGS sequence"/>
</dbReference>